<dbReference type="Gene3D" id="3.90.1750.20">
    <property type="entry name" value="Putative Large Serine Recombinase, Chain B, Domain 2"/>
    <property type="match status" value="1"/>
</dbReference>
<dbReference type="GO" id="GO:0003677">
    <property type="term" value="F:DNA binding"/>
    <property type="evidence" value="ECO:0007669"/>
    <property type="project" value="UniProtKB-KW"/>
</dbReference>
<evidence type="ECO:0000259" key="4">
    <source>
        <dbReference type="Pfam" id="PF13408"/>
    </source>
</evidence>
<reference evidence="6" key="1">
    <citation type="submission" date="2017-09" db="EMBL/GenBank/DDBJ databases">
        <title>Depth-based differentiation of microbial function through sediment-hosted aquifers and enrichment of novel symbionts in the deep terrestrial subsurface.</title>
        <authorList>
            <person name="Probst A.J."/>
            <person name="Ladd B."/>
            <person name="Jarett J.K."/>
            <person name="Geller-Mcgrath D.E."/>
            <person name="Sieber C.M.K."/>
            <person name="Emerson J.B."/>
            <person name="Anantharaman K."/>
            <person name="Thomas B.C."/>
            <person name="Malmstrom R."/>
            <person name="Stieglmeier M."/>
            <person name="Klingl A."/>
            <person name="Woyke T."/>
            <person name="Ryan C.M."/>
            <person name="Banfield J.F."/>
        </authorList>
    </citation>
    <scope>NUCLEOTIDE SEQUENCE [LARGE SCALE GENOMIC DNA]</scope>
</reference>
<dbReference type="Proteomes" id="UP000231192">
    <property type="component" value="Unassembled WGS sequence"/>
</dbReference>
<keyword evidence="2" id="KW-0233">DNA recombination</keyword>
<feature type="non-terminal residue" evidence="5">
    <location>
        <position position="247"/>
    </location>
</feature>
<dbReference type="Pfam" id="PF13408">
    <property type="entry name" value="Zn_ribbon_recom"/>
    <property type="match status" value="1"/>
</dbReference>
<proteinExistence type="predicted"/>
<evidence type="ECO:0000256" key="3">
    <source>
        <dbReference type="SAM" id="Coils"/>
    </source>
</evidence>
<dbReference type="InterPro" id="IPR050639">
    <property type="entry name" value="SSR_resolvase"/>
</dbReference>
<gene>
    <name evidence="5" type="ORF">COU18_00060</name>
</gene>
<dbReference type="InterPro" id="IPR038109">
    <property type="entry name" value="DNA_bind_recomb_sf"/>
</dbReference>
<dbReference type="InterPro" id="IPR025827">
    <property type="entry name" value="Zn_ribbon_recom_dom"/>
</dbReference>
<evidence type="ECO:0000256" key="1">
    <source>
        <dbReference type="ARBA" id="ARBA00023125"/>
    </source>
</evidence>
<feature type="domain" description="Recombinase zinc beta ribbon" evidence="4">
    <location>
        <begin position="38"/>
        <end position="92"/>
    </location>
</feature>
<organism evidence="5 6">
    <name type="scientific">Candidatus Kaiserbacteria bacterium CG10_big_fil_rev_8_21_14_0_10_51_14</name>
    <dbReference type="NCBI Taxonomy" id="1974610"/>
    <lineage>
        <taxon>Bacteria</taxon>
        <taxon>Candidatus Kaiseribacteriota</taxon>
    </lineage>
</organism>
<dbReference type="EMBL" id="PFBK01000002">
    <property type="protein sequence ID" value="PIR84236.1"/>
    <property type="molecule type" value="Genomic_DNA"/>
</dbReference>
<comment type="caution">
    <text evidence="5">The sequence shown here is derived from an EMBL/GenBank/DDBJ whole genome shotgun (WGS) entry which is preliminary data.</text>
</comment>
<dbReference type="GO" id="GO:0000150">
    <property type="term" value="F:DNA strand exchange activity"/>
    <property type="evidence" value="ECO:0007669"/>
    <property type="project" value="TreeGrafter"/>
</dbReference>
<evidence type="ECO:0000313" key="6">
    <source>
        <dbReference type="Proteomes" id="UP000231192"/>
    </source>
</evidence>
<dbReference type="AlphaFoldDB" id="A0A2H0UEZ2"/>
<keyword evidence="3" id="KW-0175">Coiled coil</keyword>
<evidence type="ECO:0000256" key="2">
    <source>
        <dbReference type="ARBA" id="ARBA00023172"/>
    </source>
</evidence>
<accession>A0A2H0UEZ2</accession>
<name>A0A2H0UEZ2_9BACT</name>
<dbReference type="PANTHER" id="PTHR30461:SF2">
    <property type="entry name" value="SERINE RECOMBINASE PINE-RELATED"/>
    <property type="match status" value="1"/>
</dbReference>
<evidence type="ECO:0000313" key="5">
    <source>
        <dbReference type="EMBL" id="PIR84236.1"/>
    </source>
</evidence>
<keyword evidence="1" id="KW-0238">DNA-binding</keyword>
<sequence>MYEGKHVPIIPKELFDRVQKVLTLRGKSQPSQKQPQALCGLLKCDSCGCAITGEVHTKKSGRSYTYYRCTKKRGPCSGEYVREKVLDEQLSDLLAKFHLPEHWARELNRMAEKDAQEAAHSAAASVQAMRAKIADLDGKIARITDLFVEQDIERDEYLERKRALMSEKKSVQERIQLLERSAASWLEPMRAWIKDASMLEEIAKSKNAPSKKSSLQKIFGSNLILHAREARGVPEMPWFSLLAAKEN</sequence>
<protein>
    <recommendedName>
        <fullName evidence="4">Recombinase zinc beta ribbon domain-containing protein</fullName>
    </recommendedName>
</protein>
<feature type="coiled-coil region" evidence="3">
    <location>
        <begin position="154"/>
        <end position="181"/>
    </location>
</feature>
<dbReference type="PANTHER" id="PTHR30461">
    <property type="entry name" value="DNA-INVERTASE FROM LAMBDOID PROPHAGE"/>
    <property type="match status" value="1"/>
</dbReference>